<accession>A0A2Z6B0G5</accession>
<dbReference type="InterPro" id="IPR016047">
    <property type="entry name" value="M23ase_b-sheet_dom"/>
</dbReference>
<protein>
    <submittedName>
        <fullName evidence="2">Peptidase M23</fullName>
    </submittedName>
</protein>
<evidence type="ECO:0000313" key="3">
    <source>
        <dbReference type="Proteomes" id="UP000269883"/>
    </source>
</evidence>
<dbReference type="OrthoDB" id="5489603at2"/>
<dbReference type="PANTHER" id="PTHR21666">
    <property type="entry name" value="PEPTIDASE-RELATED"/>
    <property type="match status" value="1"/>
</dbReference>
<gene>
    <name evidence="2" type="ORF">DFE_2283</name>
</gene>
<proteinExistence type="predicted"/>
<dbReference type="PANTHER" id="PTHR21666:SF270">
    <property type="entry name" value="MUREIN HYDROLASE ACTIVATOR ENVC"/>
    <property type="match status" value="1"/>
</dbReference>
<dbReference type="InterPro" id="IPR011055">
    <property type="entry name" value="Dup_hybrid_motif"/>
</dbReference>
<keyword evidence="3" id="KW-1185">Reference proteome</keyword>
<dbReference type="SUPFAM" id="SSF51261">
    <property type="entry name" value="Duplicated hybrid motif"/>
    <property type="match status" value="1"/>
</dbReference>
<name>A0A2Z6B0G5_9BACT</name>
<organism evidence="2 3">
    <name type="scientific">Desulfovibrio ferrophilus</name>
    <dbReference type="NCBI Taxonomy" id="241368"/>
    <lineage>
        <taxon>Bacteria</taxon>
        <taxon>Pseudomonadati</taxon>
        <taxon>Thermodesulfobacteriota</taxon>
        <taxon>Desulfovibrionia</taxon>
        <taxon>Desulfovibrionales</taxon>
        <taxon>Desulfovibrionaceae</taxon>
        <taxon>Desulfovibrio</taxon>
    </lineage>
</organism>
<dbReference type="GO" id="GO:0004222">
    <property type="term" value="F:metalloendopeptidase activity"/>
    <property type="evidence" value="ECO:0007669"/>
    <property type="project" value="TreeGrafter"/>
</dbReference>
<dbReference type="EMBL" id="AP017378">
    <property type="protein sequence ID" value="BBD09009.1"/>
    <property type="molecule type" value="Genomic_DNA"/>
</dbReference>
<reference evidence="2 3" key="1">
    <citation type="journal article" date="2018" name="Sci. Adv.">
        <title>Multi-heme cytochromes provide a pathway for survival in energy-limited environments.</title>
        <authorList>
            <person name="Deng X."/>
            <person name="Dohmae N."/>
            <person name="Nealson K.H."/>
            <person name="Hashimoto K."/>
            <person name="Okamoto A."/>
        </authorList>
    </citation>
    <scope>NUCLEOTIDE SEQUENCE [LARGE SCALE GENOMIC DNA]</scope>
    <source>
        <strain evidence="2 3">IS5</strain>
    </source>
</reference>
<evidence type="ECO:0000259" key="1">
    <source>
        <dbReference type="Pfam" id="PF01551"/>
    </source>
</evidence>
<dbReference type="Pfam" id="PF01551">
    <property type="entry name" value="Peptidase_M23"/>
    <property type="match status" value="1"/>
</dbReference>
<evidence type="ECO:0000313" key="2">
    <source>
        <dbReference type="EMBL" id="BBD09009.1"/>
    </source>
</evidence>
<dbReference type="CDD" id="cd12797">
    <property type="entry name" value="M23_peptidase"/>
    <property type="match status" value="1"/>
</dbReference>
<feature type="domain" description="M23ase beta-sheet core" evidence="1">
    <location>
        <begin position="78"/>
        <end position="195"/>
    </location>
</feature>
<dbReference type="AlphaFoldDB" id="A0A2Z6B0G5"/>
<sequence length="347" mass="37994">MLVPQLHTPFAMTKVLATALGCLIVVMLWGAASAETLQFELPLDCDMRSDCFIQQYFDHVPGAEYGDYACGRLSYDGHTGTDFRVRDLVQMEEGIPVLAAAPGTVRATRDGMDDVSVNEIGLDALGDRFAGNSVVISHGAGVETQYSHLRKGSVRVRSGQRVRAGDVLGLVGLSGRTEFPHLEFSVRVRGKAVDPFIGVADDPECALGDDPLWTEQALSLLPYEPTRLLGSGFAATPPSRDEVARRMHRKTVFAPESEALVFWIRVAGLLEGDRLEFALTGPEGRVLARHAQRMKRSKVQFFQYVGSKRGNSNWPVGEYVGRFILRRSNPDGEGVVIDSSNRATVSR</sequence>
<dbReference type="Proteomes" id="UP000269883">
    <property type="component" value="Chromosome"/>
</dbReference>
<dbReference type="Gene3D" id="2.70.70.10">
    <property type="entry name" value="Glucose Permease (Domain IIA)"/>
    <property type="match status" value="1"/>
</dbReference>
<dbReference type="InterPro" id="IPR050570">
    <property type="entry name" value="Cell_wall_metabolism_enzyme"/>
</dbReference>
<dbReference type="KEGG" id="dfl:DFE_2283"/>